<dbReference type="AlphaFoldDB" id="F4LM41"/>
<evidence type="ECO:0000256" key="2">
    <source>
        <dbReference type="SAM" id="Phobius"/>
    </source>
</evidence>
<gene>
    <name evidence="5" type="ordered locus">Trebr_1293</name>
</gene>
<sequence length="547" mass="58502">MKTTASGRKKLYVLCAACAVLLLLVSGRYYRRIDLTKEKRFSISPISKTVLNGLTEPLRVTYYASAELKNVYPHVRDVSDYLYAYAAENELITVSVADPASRQLESTLAALGIPGRQISSARKNKTELLTVYSAIVLEYREKTAVIPFILSADTLEYELTGRVMPLTQNGSREVYLMAGNGLSVETDYSYTVPWLESAGFSCTVLEPAEFEQILSDLVSGTGVRTPLLLFGSAELNASEAAAVEAFALAGGNVFCAVSPNTADIYGGWEVSPVSSDVLIPVLESWGFGFSDALAADRSCFRMTLLSNTEPPVYEYRDYPLWIVPEPQYAQDSPLARTAGALTFFWASPLELTDSALQPVFRTTPQAYLSVPDPTETPAFITSPFLTDNVPAGGTGQYVLAAAYEGAVSGYYTAASDTASPDRVSGPTGQSGRTGRNSARIIVVPDQYFTATPMLDYTGASGNLDFLVNAALYLSGDDGLLSLRGKAAREGAVYKTDAAGLAAARTPVLALTALGIPLACAAAGAAFAVFRTAANRKRASKSRGGRRD</sequence>
<feature type="domain" description="ABC-type uncharacterised transport system" evidence="3">
    <location>
        <begin position="172"/>
        <end position="469"/>
    </location>
</feature>
<evidence type="ECO:0000313" key="5">
    <source>
        <dbReference type="EMBL" id="AEE16720.1"/>
    </source>
</evidence>
<protein>
    <submittedName>
        <fullName evidence="5">ABC-type uncharacterized transport system</fullName>
    </submittedName>
</protein>
<feature type="compositionally biased region" description="Polar residues" evidence="1">
    <location>
        <begin position="426"/>
        <end position="435"/>
    </location>
</feature>
<proteinExistence type="predicted"/>
<dbReference type="Pfam" id="PF23357">
    <property type="entry name" value="DUF7088"/>
    <property type="match status" value="1"/>
</dbReference>
<evidence type="ECO:0000256" key="1">
    <source>
        <dbReference type="SAM" id="MobiDB-lite"/>
    </source>
</evidence>
<organism evidence="5 6">
    <name type="scientific">Treponema brennaborense (strain DSM 12168 / CIP 105900 / DD5/3)</name>
    <dbReference type="NCBI Taxonomy" id="906968"/>
    <lineage>
        <taxon>Bacteria</taxon>
        <taxon>Pseudomonadati</taxon>
        <taxon>Spirochaetota</taxon>
        <taxon>Spirochaetia</taxon>
        <taxon>Spirochaetales</taxon>
        <taxon>Treponemataceae</taxon>
        <taxon>Treponema</taxon>
    </lineage>
</organism>
<dbReference type="InterPro" id="IPR055396">
    <property type="entry name" value="DUF7088"/>
</dbReference>
<dbReference type="RefSeq" id="WP_013758427.1">
    <property type="nucleotide sequence ID" value="NC_015500.1"/>
</dbReference>
<accession>F4LM41</accession>
<keyword evidence="2" id="KW-1133">Transmembrane helix</keyword>
<dbReference type="OrthoDB" id="354042at2"/>
<dbReference type="STRING" id="906968.Trebr_1293"/>
<evidence type="ECO:0000259" key="4">
    <source>
        <dbReference type="Pfam" id="PF23357"/>
    </source>
</evidence>
<dbReference type="HOGENOM" id="CLU_543946_0_0_12"/>
<feature type="transmembrane region" description="Helical" evidence="2">
    <location>
        <begin position="507"/>
        <end position="529"/>
    </location>
</feature>
<reference evidence="6" key="1">
    <citation type="submission" date="2011-04" db="EMBL/GenBank/DDBJ databases">
        <title>The complete genome of Treponema brennaborense DSM 12168.</title>
        <authorList>
            <person name="Lucas S."/>
            <person name="Han J."/>
            <person name="Lapidus A."/>
            <person name="Bruce D."/>
            <person name="Goodwin L."/>
            <person name="Pitluck S."/>
            <person name="Peters L."/>
            <person name="Kyrpides N."/>
            <person name="Mavromatis K."/>
            <person name="Ivanova N."/>
            <person name="Mikhailova N."/>
            <person name="Pagani I."/>
            <person name="Teshima H."/>
            <person name="Detter J.C."/>
            <person name="Tapia R."/>
            <person name="Han C."/>
            <person name="Land M."/>
            <person name="Hauser L."/>
            <person name="Markowitz V."/>
            <person name="Cheng J.-F."/>
            <person name="Hugenholtz P."/>
            <person name="Woyke T."/>
            <person name="Wu D."/>
            <person name="Gronow S."/>
            <person name="Wellnitz S."/>
            <person name="Brambilla E."/>
            <person name="Klenk H.-P."/>
            <person name="Eisen J.A."/>
        </authorList>
    </citation>
    <scope>NUCLEOTIDE SEQUENCE [LARGE SCALE GENOMIC DNA]</scope>
    <source>
        <strain evidence="6">DSM 12168 / CIP 105900 / DD5/3</strain>
    </source>
</reference>
<feature type="region of interest" description="Disordered" evidence="1">
    <location>
        <begin position="415"/>
        <end position="435"/>
    </location>
</feature>
<evidence type="ECO:0000313" key="6">
    <source>
        <dbReference type="Proteomes" id="UP000006546"/>
    </source>
</evidence>
<dbReference type="KEGG" id="tbe:Trebr_1293"/>
<dbReference type="Proteomes" id="UP000006546">
    <property type="component" value="Chromosome"/>
</dbReference>
<keyword evidence="2" id="KW-0812">Transmembrane</keyword>
<name>F4LM41_TREBD</name>
<keyword evidence="2" id="KW-0472">Membrane</keyword>
<dbReference type="Pfam" id="PF09822">
    <property type="entry name" value="ABC_transp_aux"/>
    <property type="match status" value="1"/>
</dbReference>
<dbReference type="EMBL" id="CP002696">
    <property type="protein sequence ID" value="AEE16720.1"/>
    <property type="molecule type" value="Genomic_DNA"/>
</dbReference>
<evidence type="ECO:0000259" key="3">
    <source>
        <dbReference type="Pfam" id="PF09822"/>
    </source>
</evidence>
<feature type="domain" description="DUF7088" evidence="4">
    <location>
        <begin position="37"/>
        <end position="137"/>
    </location>
</feature>
<dbReference type="eggNOG" id="COG3225">
    <property type="taxonomic scope" value="Bacteria"/>
</dbReference>
<keyword evidence="6" id="KW-1185">Reference proteome</keyword>
<dbReference type="InterPro" id="IPR019196">
    <property type="entry name" value="ABC_transp_unknown"/>
</dbReference>